<sequence>MYGFTTKYMISIAYQLADKNNIDHPFSKETSRACAFNRPVVTKFFRLLKTVYDKTQFPARCIFNLDETLLSTVPARNCKILAKRGKKQVGRVVSAERGLLLA</sequence>
<keyword evidence="2" id="KW-1185">Reference proteome</keyword>
<dbReference type="EMBL" id="JARPUR010000002">
    <property type="protein sequence ID" value="KAK4883408.1"/>
    <property type="molecule type" value="Genomic_DNA"/>
</dbReference>
<dbReference type="AlphaFoldDB" id="A0AAN7SQB4"/>
<dbReference type="Proteomes" id="UP001353858">
    <property type="component" value="Unassembled WGS sequence"/>
</dbReference>
<comment type="caution">
    <text evidence="1">The sequence shown here is derived from an EMBL/GenBank/DDBJ whole genome shotgun (WGS) entry which is preliminary data.</text>
</comment>
<reference evidence="2" key="1">
    <citation type="submission" date="2023-01" db="EMBL/GenBank/DDBJ databases">
        <title>Key to firefly adult light organ development and bioluminescence: homeobox transcription factors regulate luciferase expression and transportation to peroxisome.</title>
        <authorList>
            <person name="Fu X."/>
        </authorList>
    </citation>
    <scope>NUCLEOTIDE SEQUENCE [LARGE SCALE GENOMIC DNA]</scope>
</reference>
<evidence type="ECO:0000313" key="2">
    <source>
        <dbReference type="Proteomes" id="UP001353858"/>
    </source>
</evidence>
<gene>
    <name evidence="1" type="ORF">RN001_006727</name>
</gene>
<accession>A0AAN7SQB4</accession>
<organism evidence="1 2">
    <name type="scientific">Aquatica leii</name>
    <dbReference type="NCBI Taxonomy" id="1421715"/>
    <lineage>
        <taxon>Eukaryota</taxon>
        <taxon>Metazoa</taxon>
        <taxon>Ecdysozoa</taxon>
        <taxon>Arthropoda</taxon>
        <taxon>Hexapoda</taxon>
        <taxon>Insecta</taxon>
        <taxon>Pterygota</taxon>
        <taxon>Neoptera</taxon>
        <taxon>Endopterygota</taxon>
        <taxon>Coleoptera</taxon>
        <taxon>Polyphaga</taxon>
        <taxon>Elateriformia</taxon>
        <taxon>Elateroidea</taxon>
        <taxon>Lampyridae</taxon>
        <taxon>Luciolinae</taxon>
        <taxon>Aquatica</taxon>
    </lineage>
</organism>
<evidence type="ECO:0000313" key="1">
    <source>
        <dbReference type="EMBL" id="KAK4883408.1"/>
    </source>
</evidence>
<name>A0AAN7SQB4_9COLE</name>
<protein>
    <submittedName>
        <fullName evidence="1">Uncharacterized protein</fullName>
    </submittedName>
</protein>
<proteinExistence type="predicted"/>